<dbReference type="PANTHER" id="PTHR18964">
    <property type="entry name" value="ROK (REPRESSOR, ORF, KINASE) FAMILY"/>
    <property type="match status" value="1"/>
</dbReference>
<dbReference type="AlphaFoldDB" id="A0A7H0H3I6"/>
<dbReference type="KEGG" id="tdf:H9L22_12645"/>
<dbReference type="EMBL" id="CP060789">
    <property type="protein sequence ID" value="QNP55102.1"/>
    <property type="molecule type" value="Genomic_DNA"/>
</dbReference>
<protein>
    <submittedName>
        <fullName evidence="4">ROK family transcriptional regulator</fullName>
    </submittedName>
</protein>
<evidence type="ECO:0000313" key="5">
    <source>
        <dbReference type="Proteomes" id="UP000516117"/>
    </source>
</evidence>
<evidence type="ECO:0000313" key="4">
    <source>
        <dbReference type="EMBL" id="QNP55102.1"/>
    </source>
</evidence>
<dbReference type="InterPro" id="IPR043129">
    <property type="entry name" value="ATPase_NBD"/>
</dbReference>
<dbReference type="Proteomes" id="UP000516117">
    <property type="component" value="Chromosome"/>
</dbReference>
<dbReference type="RefSeq" id="WP_187720238.1">
    <property type="nucleotide sequence ID" value="NZ_BAABBL010000007.1"/>
</dbReference>
<dbReference type="GO" id="GO:0003700">
    <property type="term" value="F:DNA-binding transcription factor activity"/>
    <property type="evidence" value="ECO:0007669"/>
    <property type="project" value="InterPro"/>
</dbReference>
<dbReference type="InterPro" id="IPR036390">
    <property type="entry name" value="WH_DNA-bd_sf"/>
</dbReference>
<dbReference type="PANTHER" id="PTHR18964:SF149">
    <property type="entry name" value="BIFUNCTIONAL UDP-N-ACETYLGLUCOSAMINE 2-EPIMERASE_N-ACETYLMANNOSAMINE KINASE"/>
    <property type="match status" value="1"/>
</dbReference>
<feature type="transmembrane region" description="Helical" evidence="2">
    <location>
        <begin position="368"/>
        <end position="388"/>
    </location>
</feature>
<comment type="similarity">
    <text evidence="1">Belongs to the ROK (NagC/XylR) family.</text>
</comment>
<evidence type="ECO:0000256" key="1">
    <source>
        <dbReference type="ARBA" id="ARBA00006479"/>
    </source>
</evidence>
<dbReference type="Gene3D" id="1.10.10.10">
    <property type="entry name" value="Winged helix-like DNA-binding domain superfamily/Winged helix DNA-binding domain"/>
    <property type="match status" value="1"/>
</dbReference>
<dbReference type="PROSITE" id="PS01125">
    <property type="entry name" value="ROK"/>
    <property type="match status" value="1"/>
</dbReference>
<dbReference type="InterPro" id="IPR011991">
    <property type="entry name" value="ArsR-like_HTH"/>
</dbReference>
<dbReference type="SUPFAM" id="SSF53067">
    <property type="entry name" value="Actin-like ATPase domain"/>
    <property type="match status" value="1"/>
</dbReference>
<dbReference type="Pfam" id="PF00480">
    <property type="entry name" value="ROK"/>
    <property type="match status" value="1"/>
</dbReference>
<feature type="domain" description="HTH marR-type" evidence="3">
    <location>
        <begin position="18"/>
        <end position="67"/>
    </location>
</feature>
<evidence type="ECO:0000256" key="2">
    <source>
        <dbReference type="SAM" id="Phobius"/>
    </source>
</evidence>
<proteinExistence type="inferred from homology"/>
<dbReference type="InterPro" id="IPR036388">
    <property type="entry name" value="WH-like_DNA-bd_sf"/>
</dbReference>
<keyword evidence="5" id="KW-1185">Reference proteome</keyword>
<dbReference type="CDD" id="cd00090">
    <property type="entry name" value="HTH_ARSR"/>
    <property type="match status" value="1"/>
</dbReference>
<dbReference type="InterPro" id="IPR049874">
    <property type="entry name" value="ROK_cs"/>
</dbReference>
<reference evidence="4 5" key="1">
    <citation type="submission" date="2020-08" db="EMBL/GenBank/DDBJ databases">
        <title>Genome sequence of Tessaracoccus defluvii JCM 17540T.</title>
        <authorList>
            <person name="Hyun D.-W."/>
            <person name="Bae J.-W."/>
        </authorList>
    </citation>
    <scope>NUCLEOTIDE SEQUENCE [LARGE SCALE GENOMIC DNA]</scope>
    <source>
        <strain evidence="4 5">JCM 17540</strain>
    </source>
</reference>
<name>A0A7H0H3I6_9ACTN</name>
<gene>
    <name evidence="4" type="ORF">H9L22_12645</name>
</gene>
<dbReference type="Gene3D" id="3.30.420.40">
    <property type="match status" value="2"/>
</dbReference>
<keyword evidence="2" id="KW-0472">Membrane</keyword>
<keyword evidence="2" id="KW-1133">Transmembrane helix</keyword>
<dbReference type="CDD" id="cd23763">
    <property type="entry name" value="ASKHA_ATPase_ROK"/>
    <property type="match status" value="1"/>
</dbReference>
<dbReference type="InterPro" id="IPR000600">
    <property type="entry name" value="ROK"/>
</dbReference>
<accession>A0A7H0H3I6</accession>
<dbReference type="Pfam" id="PF12802">
    <property type="entry name" value="MarR_2"/>
    <property type="match status" value="1"/>
</dbReference>
<dbReference type="InterPro" id="IPR000835">
    <property type="entry name" value="HTH_MarR-typ"/>
</dbReference>
<evidence type="ECO:0000259" key="3">
    <source>
        <dbReference type="Pfam" id="PF12802"/>
    </source>
</evidence>
<organism evidence="4 5">
    <name type="scientific">Tessaracoccus defluvii</name>
    <dbReference type="NCBI Taxonomy" id="1285901"/>
    <lineage>
        <taxon>Bacteria</taxon>
        <taxon>Bacillati</taxon>
        <taxon>Actinomycetota</taxon>
        <taxon>Actinomycetes</taxon>
        <taxon>Propionibacteriales</taxon>
        <taxon>Propionibacteriaceae</taxon>
        <taxon>Tessaracoccus</taxon>
    </lineage>
</organism>
<dbReference type="SUPFAM" id="SSF46785">
    <property type="entry name" value="Winged helix' DNA-binding domain"/>
    <property type="match status" value="1"/>
</dbReference>
<keyword evidence="2" id="KW-0812">Transmembrane</keyword>
<sequence>MRSGASLSHVSQYNENAVIHALRALGPTSQTDIAAHTGLSVPAVSSIVRNLRQEGYLTELRTESVGRGRPRVIVDIVASANYAIGLHIDPAIMSAALLDLRGQVVAANTSVSIDPNDPSGSLDEAATLIEGLVAGSGIDRERLLGACAAVPGPLDDATGSLIDTVWLPSWTGVNIGGALTHRLGTPVPVIKDTHAAVTGEVWVRGGDALDSTMVFVYLGIGTGIGLAMRGEAIRGAWGNAGEIGRMLVALGDDDKHGMDNDPFHLVQEAHERGILPATAPSRWELHQQEAQLRELCRIATDGDAGAAAILRAAGERLAEMVVMVVEVFDADTVVYGGPNWEHLQPFYEAPAVAALARPSARGPHPVQVLPTVMGTAVGAIGAACFVLDERFAPRLGRR</sequence>